<dbReference type="SUPFAM" id="SSF52540">
    <property type="entry name" value="P-loop containing nucleoside triphosphate hydrolases"/>
    <property type="match status" value="1"/>
</dbReference>
<dbReference type="EMBL" id="KN837395">
    <property type="protein sequence ID" value="KIJ25863.1"/>
    <property type="molecule type" value="Genomic_DNA"/>
</dbReference>
<dbReference type="Pfam" id="PF01926">
    <property type="entry name" value="MMR_HSR1"/>
    <property type="match status" value="1"/>
</dbReference>
<proteinExistence type="predicted"/>
<evidence type="ECO:0000259" key="2">
    <source>
        <dbReference type="Pfam" id="PF01926"/>
    </source>
</evidence>
<dbReference type="GO" id="GO:0005525">
    <property type="term" value="F:GTP binding"/>
    <property type="evidence" value="ECO:0007669"/>
    <property type="project" value="InterPro"/>
</dbReference>
<sequence length="634" mass="70359">MSNPDITHTANEGLHAEIHDITIKESKSKLVSLDFIIGQDVSKSQSAQKKDTPQITFNPPYEISGDSFFTLRLHYGYQIGVVKVPIKRHKNIKIEARSLLSEAALHDGEIHEWNRAYADVKVSIAVRLRTASGGVSVPSVTDPTELSPTTDRITAICPRFRILVIGKSGVGKSSLINKVFGVEKASVSHSGPGQAEIEKELTSEQNRRLILHDSRGFEPGEVDTVKIAQTFIQRKRNALHIKDRLHAIWLCFEIPWACGRLLETGVKDFLELKTSGKLGTIPVIAVFTKYDQLIDRAEFELHRQGIRGTSKEDIVERAKQELQEICIKPFETSVGDKVPFIAVSTGEGYEQTVDDMVKLTFSSVEEHVASEPSITVAIAQKVSPHVKIDASISVGKAGYWKGLASGTNFMGKSLKSCLGVIHIDIVVVWAFDDPHGYLRSNEFRMLMYSLVNDLADPQPQKPIRTLTAGLSMVGTIAGIVSALAGPAAPIVVPIAAGAVLAVWLFQIYQQSDDTLRRLMAYIINLTLVMQNIFWLTTMTEGRPITRRLIKLAFKSYQESTEKTQVHNDLHEYVKQAGLIERAGRDGVLEKIEQLINRNRIESTEMHSLKHRISGIDLLAEDESWDVENASSVIT</sequence>
<dbReference type="OrthoDB" id="391988at2759"/>
<dbReference type="Proteomes" id="UP000054279">
    <property type="component" value="Unassembled WGS sequence"/>
</dbReference>
<protein>
    <recommendedName>
        <fullName evidence="2">G domain-containing protein</fullName>
    </recommendedName>
</protein>
<dbReference type="InterPro" id="IPR006073">
    <property type="entry name" value="GTP-bd"/>
</dbReference>
<evidence type="ECO:0000313" key="3">
    <source>
        <dbReference type="EMBL" id="KIJ25863.1"/>
    </source>
</evidence>
<keyword evidence="1" id="KW-0812">Transmembrane</keyword>
<organism evidence="3 4">
    <name type="scientific">Sphaerobolus stellatus (strain SS14)</name>
    <dbReference type="NCBI Taxonomy" id="990650"/>
    <lineage>
        <taxon>Eukaryota</taxon>
        <taxon>Fungi</taxon>
        <taxon>Dikarya</taxon>
        <taxon>Basidiomycota</taxon>
        <taxon>Agaricomycotina</taxon>
        <taxon>Agaricomycetes</taxon>
        <taxon>Phallomycetidae</taxon>
        <taxon>Geastrales</taxon>
        <taxon>Sphaerobolaceae</taxon>
        <taxon>Sphaerobolus</taxon>
    </lineage>
</organism>
<name>A0A0C9T9Y2_SPHS4</name>
<keyword evidence="1" id="KW-0472">Membrane</keyword>
<dbReference type="InterPro" id="IPR027417">
    <property type="entry name" value="P-loop_NTPase"/>
</dbReference>
<feature type="transmembrane region" description="Helical" evidence="1">
    <location>
        <begin position="490"/>
        <end position="506"/>
    </location>
</feature>
<keyword evidence="1" id="KW-1133">Transmembrane helix</keyword>
<accession>A0A0C9T9Y2</accession>
<dbReference type="HOGENOM" id="CLU_023805_2_2_1"/>
<dbReference type="Gene3D" id="3.40.50.300">
    <property type="entry name" value="P-loop containing nucleotide triphosphate hydrolases"/>
    <property type="match status" value="1"/>
</dbReference>
<keyword evidence="4" id="KW-1185">Reference proteome</keyword>
<evidence type="ECO:0000313" key="4">
    <source>
        <dbReference type="Proteomes" id="UP000054279"/>
    </source>
</evidence>
<evidence type="ECO:0000256" key="1">
    <source>
        <dbReference type="SAM" id="Phobius"/>
    </source>
</evidence>
<gene>
    <name evidence="3" type="ORF">M422DRAFT_785388</name>
</gene>
<dbReference type="CDD" id="cd00882">
    <property type="entry name" value="Ras_like_GTPase"/>
    <property type="match status" value="1"/>
</dbReference>
<feature type="transmembrane region" description="Helical" evidence="1">
    <location>
        <begin position="518"/>
        <end position="536"/>
    </location>
</feature>
<reference evidence="3 4" key="1">
    <citation type="submission" date="2014-06" db="EMBL/GenBank/DDBJ databases">
        <title>Evolutionary Origins and Diversification of the Mycorrhizal Mutualists.</title>
        <authorList>
            <consortium name="DOE Joint Genome Institute"/>
            <consortium name="Mycorrhizal Genomics Consortium"/>
            <person name="Kohler A."/>
            <person name="Kuo A."/>
            <person name="Nagy L.G."/>
            <person name="Floudas D."/>
            <person name="Copeland A."/>
            <person name="Barry K.W."/>
            <person name="Cichocki N."/>
            <person name="Veneault-Fourrey C."/>
            <person name="LaButti K."/>
            <person name="Lindquist E.A."/>
            <person name="Lipzen A."/>
            <person name="Lundell T."/>
            <person name="Morin E."/>
            <person name="Murat C."/>
            <person name="Riley R."/>
            <person name="Ohm R."/>
            <person name="Sun H."/>
            <person name="Tunlid A."/>
            <person name="Henrissat B."/>
            <person name="Grigoriev I.V."/>
            <person name="Hibbett D.S."/>
            <person name="Martin F."/>
        </authorList>
    </citation>
    <scope>NUCLEOTIDE SEQUENCE [LARGE SCALE GENOMIC DNA]</scope>
    <source>
        <strain evidence="3 4">SS14</strain>
    </source>
</reference>
<feature type="domain" description="G" evidence="2">
    <location>
        <begin position="161"/>
        <end position="241"/>
    </location>
</feature>
<dbReference type="AlphaFoldDB" id="A0A0C9T9Y2"/>